<dbReference type="EMBL" id="CP150096">
    <property type="protein sequence ID" value="WZN44203.1"/>
    <property type="molecule type" value="Genomic_DNA"/>
</dbReference>
<dbReference type="InterPro" id="IPR006860">
    <property type="entry name" value="FecR"/>
</dbReference>
<keyword evidence="1" id="KW-1133">Transmembrane helix</keyword>
<keyword evidence="1" id="KW-0472">Membrane</keyword>
<dbReference type="Proteomes" id="UP001449657">
    <property type="component" value="Chromosome"/>
</dbReference>
<evidence type="ECO:0000313" key="4">
    <source>
        <dbReference type="EMBL" id="WZN44203.1"/>
    </source>
</evidence>
<dbReference type="InterPro" id="IPR012373">
    <property type="entry name" value="Ferrdict_sens_TM"/>
</dbReference>
<organism evidence="4 5">
    <name type="scientific">Chitinophaga caseinilytica</name>
    <dbReference type="NCBI Taxonomy" id="2267521"/>
    <lineage>
        <taxon>Bacteria</taxon>
        <taxon>Pseudomonadati</taxon>
        <taxon>Bacteroidota</taxon>
        <taxon>Chitinophagia</taxon>
        <taxon>Chitinophagales</taxon>
        <taxon>Chitinophagaceae</taxon>
        <taxon>Chitinophaga</taxon>
    </lineage>
</organism>
<accession>A0ABZ2YWR5</accession>
<evidence type="ECO:0000259" key="3">
    <source>
        <dbReference type="Pfam" id="PF16344"/>
    </source>
</evidence>
<evidence type="ECO:0000313" key="5">
    <source>
        <dbReference type="Proteomes" id="UP001449657"/>
    </source>
</evidence>
<dbReference type="Pfam" id="PF16344">
    <property type="entry name" value="FecR_C"/>
    <property type="match status" value="1"/>
</dbReference>
<dbReference type="RefSeq" id="WP_341838993.1">
    <property type="nucleotide sequence ID" value="NZ_CP149792.1"/>
</dbReference>
<dbReference type="PANTHER" id="PTHR30273:SF2">
    <property type="entry name" value="PROTEIN FECR"/>
    <property type="match status" value="1"/>
</dbReference>
<feature type="transmembrane region" description="Helical" evidence="1">
    <location>
        <begin position="86"/>
        <end position="107"/>
    </location>
</feature>
<evidence type="ECO:0000259" key="2">
    <source>
        <dbReference type="Pfam" id="PF04773"/>
    </source>
</evidence>
<protein>
    <submittedName>
        <fullName evidence="4">FecR domain-containing protein</fullName>
    </submittedName>
</protein>
<dbReference type="PIRSF" id="PIRSF018266">
    <property type="entry name" value="FecR"/>
    <property type="match status" value="1"/>
</dbReference>
<sequence>MSNHPSDLETLLRNDDFVQWTLRPTAEGDARWEAWIGGDTERRALVDRCRSAVLAVHAAESHVPADMLAGEIWEKMQGALRPKIRWMPYAAAAAVVLLLAGAGWWWVNGRPEGKGNMAMEAPAVEKGENGEISAVNNGAGLKTVLMVDGSRITLSPGARVHFQSLPGPDARNVRLEGSAFFEVSPDPKRPFTVFAGKVVTRVLGTSFRISGERSITVAVRSGKVSVSHAGDNSAWILLPNEQAVYDAGRNTMAKSVVINKTILENPVPPTPRFSFDETPAPAVIDELSGTYAVNIRYDRRLFEKCRITVSLEEGTFYDKLDVLCKVLGATYEIVNNEVRIAGPGC</sequence>
<dbReference type="Pfam" id="PF04773">
    <property type="entry name" value="FecR"/>
    <property type="match status" value="1"/>
</dbReference>
<name>A0ABZ2YWR5_9BACT</name>
<feature type="domain" description="FecR protein" evidence="2">
    <location>
        <begin position="142"/>
        <end position="224"/>
    </location>
</feature>
<dbReference type="Gene3D" id="3.55.50.30">
    <property type="match status" value="1"/>
</dbReference>
<reference evidence="4 5" key="1">
    <citation type="submission" date="2024-03" db="EMBL/GenBank/DDBJ databases">
        <title>Chitinophaga caseinilytica sp. nov., a casein hydrolysing bacterium isolated from forest soil.</title>
        <authorList>
            <person name="Lee D.S."/>
            <person name="Han D.M."/>
            <person name="Baek J.H."/>
            <person name="Choi D.G."/>
            <person name="Jeon J.H."/>
            <person name="Jeon C.O."/>
        </authorList>
    </citation>
    <scope>NUCLEOTIDE SEQUENCE [LARGE SCALE GENOMIC DNA]</scope>
    <source>
        <strain evidence="4 5">KACC 19118</strain>
    </source>
</reference>
<feature type="domain" description="Protein FecR C-terminal" evidence="3">
    <location>
        <begin position="272"/>
        <end position="340"/>
    </location>
</feature>
<evidence type="ECO:0000256" key="1">
    <source>
        <dbReference type="SAM" id="Phobius"/>
    </source>
</evidence>
<dbReference type="PANTHER" id="PTHR30273">
    <property type="entry name" value="PERIPLASMIC SIGNAL SENSOR AND SIGMA FACTOR ACTIVATOR FECR-RELATED"/>
    <property type="match status" value="1"/>
</dbReference>
<gene>
    <name evidence="4" type="ORF">WJU22_14990</name>
</gene>
<dbReference type="Gene3D" id="2.60.120.1440">
    <property type="match status" value="1"/>
</dbReference>
<keyword evidence="1" id="KW-0812">Transmembrane</keyword>
<dbReference type="InterPro" id="IPR032508">
    <property type="entry name" value="FecR_C"/>
</dbReference>
<keyword evidence="5" id="KW-1185">Reference proteome</keyword>
<proteinExistence type="predicted"/>